<evidence type="ECO:0000256" key="1">
    <source>
        <dbReference type="ARBA" id="ARBA00008467"/>
    </source>
</evidence>
<evidence type="ECO:0000259" key="5">
    <source>
        <dbReference type="PROSITE" id="PS52004"/>
    </source>
</evidence>
<dbReference type="InterPro" id="IPR014030">
    <property type="entry name" value="Ketoacyl_synth_N"/>
</dbReference>
<dbReference type="InterPro" id="IPR014031">
    <property type="entry name" value="Ketoacyl_synth_C"/>
</dbReference>
<dbReference type="PROSITE" id="PS52004">
    <property type="entry name" value="KS3_2"/>
    <property type="match status" value="1"/>
</dbReference>
<dbReference type="InterPro" id="IPR016039">
    <property type="entry name" value="Thiolase-like"/>
</dbReference>
<dbReference type="Pfam" id="PF00109">
    <property type="entry name" value="ketoacyl-synt"/>
    <property type="match status" value="2"/>
</dbReference>
<dbReference type="EMBL" id="BAAANL010000005">
    <property type="protein sequence ID" value="GAA1866465.1"/>
    <property type="molecule type" value="Genomic_DNA"/>
</dbReference>
<comment type="similarity">
    <text evidence="1 3">Belongs to the thiolase-like superfamily. Beta-ketoacyl-ACP synthases family.</text>
</comment>
<feature type="region of interest" description="Disordered" evidence="4">
    <location>
        <begin position="636"/>
        <end position="657"/>
    </location>
</feature>
<name>A0ABP4ZSV7_9MICO</name>
<proteinExistence type="inferred from homology"/>
<reference evidence="7" key="1">
    <citation type="journal article" date="2019" name="Int. J. Syst. Evol. Microbiol.">
        <title>The Global Catalogue of Microorganisms (GCM) 10K type strain sequencing project: providing services to taxonomists for standard genome sequencing and annotation.</title>
        <authorList>
            <consortium name="The Broad Institute Genomics Platform"/>
            <consortium name="The Broad Institute Genome Sequencing Center for Infectious Disease"/>
            <person name="Wu L."/>
            <person name="Ma J."/>
        </authorList>
    </citation>
    <scope>NUCLEOTIDE SEQUENCE [LARGE SCALE GENOMIC DNA]</scope>
    <source>
        <strain evidence="7">JCM 14326</strain>
    </source>
</reference>
<dbReference type="PANTHER" id="PTHR11712:SF347">
    <property type="entry name" value="BETA KETOACYL-ACYL CARRIER PROTEIN SYNTHASE"/>
    <property type="match status" value="1"/>
</dbReference>
<keyword evidence="2 3" id="KW-0808">Transferase</keyword>
<dbReference type="InterPro" id="IPR000794">
    <property type="entry name" value="Beta-ketoacyl_synthase"/>
</dbReference>
<dbReference type="RefSeq" id="WP_344103465.1">
    <property type="nucleotide sequence ID" value="NZ_BAAANL010000005.1"/>
</dbReference>
<dbReference type="Gene3D" id="3.40.47.10">
    <property type="match status" value="3"/>
</dbReference>
<evidence type="ECO:0000313" key="7">
    <source>
        <dbReference type="Proteomes" id="UP001501094"/>
    </source>
</evidence>
<feature type="domain" description="Ketosynthase family 3 (KS3)" evidence="5">
    <location>
        <begin position="4"/>
        <end position="379"/>
    </location>
</feature>
<protein>
    <recommendedName>
        <fullName evidence="5">Ketosynthase family 3 (KS3) domain-containing protein</fullName>
    </recommendedName>
</protein>
<comment type="caution">
    <text evidence="6">The sequence shown here is derived from an EMBL/GenBank/DDBJ whole genome shotgun (WGS) entry which is preliminary data.</text>
</comment>
<dbReference type="SUPFAM" id="SSF53901">
    <property type="entry name" value="Thiolase-like"/>
    <property type="match status" value="3"/>
</dbReference>
<dbReference type="InterPro" id="IPR020841">
    <property type="entry name" value="PKS_Beta-ketoAc_synthase_dom"/>
</dbReference>
<dbReference type="Pfam" id="PF02801">
    <property type="entry name" value="Ketoacyl-synt_C"/>
    <property type="match status" value="1"/>
</dbReference>
<evidence type="ECO:0000256" key="2">
    <source>
        <dbReference type="ARBA" id="ARBA00022679"/>
    </source>
</evidence>
<evidence type="ECO:0000256" key="4">
    <source>
        <dbReference type="SAM" id="MobiDB-lite"/>
    </source>
</evidence>
<feature type="compositionally biased region" description="Low complexity" evidence="4">
    <location>
        <begin position="643"/>
        <end position="657"/>
    </location>
</feature>
<dbReference type="SMART" id="SM00825">
    <property type="entry name" value="PKS_KS"/>
    <property type="match status" value="1"/>
</dbReference>
<dbReference type="Proteomes" id="UP001501094">
    <property type="component" value="Unassembled WGS sequence"/>
</dbReference>
<organism evidence="6 7">
    <name type="scientific">Myceligenerans crystallogenes</name>
    <dbReference type="NCBI Taxonomy" id="316335"/>
    <lineage>
        <taxon>Bacteria</taxon>
        <taxon>Bacillati</taxon>
        <taxon>Actinomycetota</taxon>
        <taxon>Actinomycetes</taxon>
        <taxon>Micrococcales</taxon>
        <taxon>Promicromonosporaceae</taxon>
        <taxon>Myceligenerans</taxon>
    </lineage>
</organism>
<accession>A0ABP4ZSV7</accession>
<gene>
    <name evidence="6" type="ORF">GCM10009751_25760</name>
</gene>
<evidence type="ECO:0000256" key="3">
    <source>
        <dbReference type="RuleBase" id="RU003694"/>
    </source>
</evidence>
<keyword evidence="7" id="KW-1185">Reference proteome</keyword>
<sequence length="700" mass="70611">MSETAYPVIAGRAALSAVGDRADECFDRLVAGESGIGPLVAYPVERFGVRHAYQVSEPARREREHLLATQLLVKAIRDAADDAGLGSLRDVPVIVGTGLGESRTVESAWLDGKPLDEAEASLVEGVRLGTDAEDVQVFSNACSASLYALAAACDLIVAGTADTVVVAGVDVLSQSMFGLLDRVHLESPQSVRPFDAARLGVIMGDGAAAVVLRRQEAGDGTPLPAGSIAVRGVTLGCDAFHATAPDDTGIEHTIRAAHAAAGIEPGDLDAVYAHGTGTVLNDQAEAAALARVIPGTVPVTSVKGATGHTSGGSGLFSLCMAIQTLRGGRLPGTHGLEEVDAAAAGLSLSAAARELADPRLVQVDAFGFGGLNAVAILERDPRPEVLAEAWGRTDRSAATAEVTPEVTSAPADAAPGSAEARVPLLTGPYGSVEILAQGLCFPDDGVHDLAGLSAPSQPGGEPFDLRGAVGRKGFRTMTPATRVAMVAAANAVGGRWAPGSRDAGGAFFDGGLRRGIVAASAHGNTATVCEVASLIDTEGVPAASALELPNASRNVLAATAAIRLGVTGPCLTMDTGMSGGWDALRWAVHLITSGRCDEVLYLVAEAPSVQVAALTGNELAHGSVALLLGRPGAARGPVTGGRPAQVPAGPAHAQPAHQNTGIFGVTATLGAALAVVGALVGDQDGATIEGPAGTWQVATR</sequence>
<dbReference type="PANTHER" id="PTHR11712">
    <property type="entry name" value="POLYKETIDE SYNTHASE-RELATED"/>
    <property type="match status" value="1"/>
</dbReference>
<evidence type="ECO:0000313" key="6">
    <source>
        <dbReference type="EMBL" id="GAA1866465.1"/>
    </source>
</evidence>
<feature type="region of interest" description="Disordered" evidence="4">
    <location>
        <begin position="391"/>
        <end position="415"/>
    </location>
</feature>